<dbReference type="EMBL" id="JAAWWB010000001">
    <property type="protein sequence ID" value="KAG6792984.1"/>
    <property type="molecule type" value="Genomic_DNA"/>
</dbReference>
<dbReference type="InterPro" id="IPR040256">
    <property type="entry name" value="At4g02000-like"/>
</dbReference>
<dbReference type="PANTHER" id="PTHR31286:SF99">
    <property type="entry name" value="DUF4283 DOMAIN-CONTAINING PROTEIN"/>
    <property type="match status" value="1"/>
</dbReference>
<name>A0A8X8DJ50_POPTO</name>
<dbReference type="Proteomes" id="UP000886885">
    <property type="component" value="Chromosome 1A"/>
</dbReference>
<organism evidence="1 2">
    <name type="scientific">Populus tomentosa</name>
    <name type="common">Chinese white poplar</name>
    <dbReference type="NCBI Taxonomy" id="118781"/>
    <lineage>
        <taxon>Eukaryota</taxon>
        <taxon>Viridiplantae</taxon>
        <taxon>Streptophyta</taxon>
        <taxon>Embryophyta</taxon>
        <taxon>Tracheophyta</taxon>
        <taxon>Spermatophyta</taxon>
        <taxon>Magnoliopsida</taxon>
        <taxon>eudicotyledons</taxon>
        <taxon>Gunneridae</taxon>
        <taxon>Pentapetalae</taxon>
        <taxon>rosids</taxon>
        <taxon>fabids</taxon>
        <taxon>Malpighiales</taxon>
        <taxon>Salicaceae</taxon>
        <taxon>Saliceae</taxon>
        <taxon>Populus</taxon>
    </lineage>
</organism>
<sequence>MIADHYLTVRTWHPNFDPYEAKIDKVVVWVRLPDLAMEYYDNSVLWTIGNKIGKTLKVNKATSIGMRGNYARICVETQVGDMYILKDMTYDDRDVDTLSGKNTKQCLRTKCPMTDVDPATRLEIIENYGDWMIAQRKRRRQNRKRVVTEVTKKLDEGRRYPVIQDINSYPIVTDTSQLRALRFASLKNSFVESIIGRNLTVTTKEIHGARMVSNKGKKLVPNLDNRAKKILIMAYSKGRTLKDRGIMGLGPGKTTNCHILEAVLIGPL</sequence>
<evidence type="ECO:0008006" key="3">
    <source>
        <dbReference type="Google" id="ProtNLM"/>
    </source>
</evidence>
<comment type="caution">
    <text evidence="1">The sequence shown here is derived from an EMBL/GenBank/DDBJ whole genome shotgun (WGS) entry which is preliminary data.</text>
</comment>
<dbReference type="OrthoDB" id="1096772at2759"/>
<accession>A0A8X8DJ50</accession>
<reference evidence="1" key="1">
    <citation type="journal article" date="2020" name="bioRxiv">
        <title>Hybrid origin of Populus tomentosa Carr. identified through genome sequencing and phylogenomic analysis.</title>
        <authorList>
            <person name="An X."/>
            <person name="Gao K."/>
            <person name="Chen Z."/>
            <person name="Li J."/>
            <person name="Yang X."/>
            <person name="Yang X."/>
            <person name="Zhou J."/>
            <person name="Guo T."/>
            <person name="Zhao T."/>
            <person name="Huang S."/>
            <person name="Miao D."/>
            <person name="Khan W.U."/>
            <person name="Rao P."/>
            <person name="Ye M."/>
            <person name="Lei B."/>
            <person name="Liao W."/>
            <person name="Wang J."/>
            <person name="Ji L."/>
            <person name="Li Y."/>
            <person name="Guo B."/>
            <person name="Mustafa N.S."/>
            <person name="Li S."/>
            <person name="Yun Q."/>
            <person name="Keller S.R."/>
            <person name="Mao J."/>
            <person name="Zhang R."/>
            <person name="Strauss S.H."/>
        </authorList>
    </citation>
    <scope>NUCLEOTIDE SEQUENCE</scope>
    <source>
        <strain evidence="1">GM15</strain>
        <tissue evidence="1">Leaf</tissue>
    </source>
</reference>
<proteinExistence type="predicted"/>
<keyword evidence="2" id="KW-1185">Reference proteome</keyword>
<gene>
    <name evidence="1" type="ORF">POTOM_002151</name>
</gene>
<protein>
    <recommendedName>
        <fullName evidence="3">DUF4283 domain-containing protein</fullName>
    </recommendedName>
</protein>
<evidence type="ECO:0000313" key="1">
    <source>
        <dbReference type="EMBL" id="KAG6792984.1"/>
    </source>
</evidence>
<dbReference type="AlphaFoldDB" id="A0A8X8DJ50"/>
<dbReference type="PANTHER" id="PTHR31286">
    <property type="entry name" value="GLYCINE-RICH CELL WALL STRUCTURAL PROTEIN 1.8-LIKE"/>
    <property type="match status" value="1"/>
</dbReference>
<evidence type="ECO:0000313" key="2">
    <source>
        <dbReference type="Proteomes" id="UP000886885"/>
    </source>
</evidence>